<dbReference type="STRING" id="4536.A0A0E0IXB1"/>
<dbReference type="EnsemblPlants" id="ONIVA11G00940.1">
    <property type="protein sequence ID" value="ONIVA11G00940.1"/>
    <property type="gene ID" value="ONIVA11G00940"/>
</dbReference>
<evidence type="ECO:0000313" key="2">
    <source>
        <dbReference type="EnsemblPlants" id="ONIVA11G00940.1"/>
    </source>
</evidence>
<dbReference type="AlphaFoldDB" id="A0A0E0IXB1"/>
<proteinExistence type="predicted"/>
<name>A0A0E0IXB1_ORYNI</name>
<dbReference type="Proteomes" id="UP000006591">
    <property type="component" value="Chromosome 11"/>
</dbReference>
<reference evidence="2" key="2">
    <citation type="submission" date="2018-04" db="EMBL/GenBank/DDBJ databases">
        <title>OnivRS2 (Oryza nivara Reference Sequence Version 2).</title>
        <authorList>
            <person name="Zhang J."/>
            <person name="Kudrna D."/>
            <person name="Lee S."/>
            <person name="Talag J."/>
            <person name="Rajasekar S."/>
            <person name="Welchert J."/>
            <person name="Hsing Y.-I."/>
            <person name="Wing R.A."/>
        </authorList>
    </citation>
    <scope>NUCLEOTIDE SEQUENCE [LARGE SCALE GENOMIC DNA]</scope>
    <source>
        <strain evidence="2">SL10</strain>
    </source>
</reference>
<keyword evidence="3" id="KW-1185">Reference proteome</keyword>
<evidence type="ECO:0000313" key="3">
    <source>
        <dbReference type="Proteomes" id="UP000006591"/>
    </source>
</evidence>
<organism evidence="2">
    <name type="scientific">Oryza nivara</name>
    <name type="common">Indian wild rice</name>
    <name type="synonym">Oryza sativa f. spontanea</name>
    <dbReference type="NCBI Taxonomy" id="4536"/>
    <lineage>
        <taxon>Eukaryota</taxon>
        <taxon>Viridiplantae</taxon>
        <taxon>Streptophyta</taxon>
        <taxon>Embryophyta</taxon>
        <taxon>Tracheophyta</taxon>
        <taxon>Spermatophyta</taxon>
        <taxon>Magnoliopsida</taxon>
        <taxon>Liliopsida</taxon>
        <taxon>Poales</taxon>
        <taxon>Poaceae</taxon>
        <taxon>BOP clade</taxon>
        <taxon>Oryzoideae</taxon>
        <taxon>Oryzeae</taxon>
        <taxon>Oryzinae</taxon>
        <taxon>Oryza</taxon>
    </lineage>
</organism>
<reference evidence="2" key="1">
    <citation type="submission" date="2015-04" db="UniProtKB">
        <authorList>
            <consortium name="EnsemblPlants"/>
        </authorList>
    </citation>
    <scope>IDENTIFICATION</scope>
    <source>
        <strain evidence="2">SL10</strain>
    </source>
</reference>
<feature type="region of interest" description="Disordered" evidence="1">
    <location>
        <begin position="146"/>
        <end position="166"/>
    </location>
</feature>
<feature type="region of interest" description="Disordered" evidence="1">
    <location>
        <begin position="188"/>
        <end position="229"/>
    </location>
</feature>
<accession>A0A0E0IXB1</accession>
<protein>
    <submittedName>
        <fullName evidence="2">Uncharacterized protein</fullName>
    </submittedName>
</protein>
<evidence type="ECO:0000256" key="1">
    <source>
        <dbReference type="SAM" id="MobiDB-lite"/>
    </source>
</evidence>
<dbReference type="Gramene" id="ONIVA11G00940.1">
    <property type="protein sequence ID" value="ONIVA11G00940.1"/>
    <property type="gene ID" value="ONIVA11G00940"/>
</dbReference>
<sequence>MAGPSPLPDPMGGEAVVQRQHGGVLPYARADGRGGLLSTTCEREKDVYCINHACMLSLPAGTAVGRQQVASKLKPTIHYVHVYLPTAREGERSCKAATEQPLPSRCVEAWRGTGRARTPSLSRTWLHRFSFPNLSWGTHRLLRCSKNPASSPPPAAPDTPIVGRGEGHPTASLTAWASAVHLSGVCSGRGTSAPAALPPPRRVRRDRTMRPMHGVLPAHNKPGDDQASN</sequence>
<dbReference type="HOGENOM" id="CLU_1211454_0_0_1"/>